<comment type="caution">
    <text evidence="1">The sequence shown here is derived from an EMBL/GenBank/DDBJ whole genome shotgun (WGS) entry which is preliminary data.</text>
</comment>
<evidence type="ECO:0000313" key="2">
    <source>
        <dbReference type="Proteomes" id="UP001596422"/>
    </source>
</evidence>
<dbReference type="Proteomes" id="UP001596422">
    <property type="component" value="Unassembled WGS sequence"/>
</dbReference>
<dbReference type="SUPFAM" id="SSF53850">
    <property type="entry name" value="Periplasmic binding protein-like II"/>
    <property type="match status" value="1"/>
</dbReference>
<dbReference type="RefSeq" id="WP_379909017.1">
    <property type="nucleotide sequence ID" value="NZ_JBHSWE010000001.1"/>
</dbReference>
<proteinExistence type="predicted"/>
<reference evidence="2" key="1">
    <citation type="journal article" date="2019" name="Int. J. Syst. Evol. Microbiol.">
        <title>The Global Catalogue of Microorganisms (GCM) 10K type strain sequencing project: providing services to taxonomists for standard genome sequencing and annotation.</title>
        <authorList>
            <consortium name="The Broad Institute Genomics Platform"/>
            <consortium name="The Broad Institute Genome Sequencing Center for Infectious Disease"/>
            <person name="Wu L."/>
            <person name="Ma J."/>
        </authorList>
    </citation>
    <scope>NUCLEOTIDE SEQUENCE [LARGE SCALE GENOMIC DNA]</scope>
    <source>
        <strain evidence="2">NBRC 111756</strain>
    </source>
</reference>
<dbReference type="Gene3D" id="3.40.190.10">
    <property type="entry name" value="Periplasmic binding protein-like II"/>
    <property type="match status" value="2"/>
</dbReference>
<dbReference type="EMBL" id="JBHSWE010000001">
    <property type="protein sequence ID" value="MFC6670513.1"/>
    <property type="molecule type" value="Genomic_DNA"/>
</dbReference>
<evidence type="ECO:0000313" key="1">
    <source>
        <dbReference type="EMBL" id="MFC6670513.1"/>
    </source>
</evidence>
<protein>
    <submittedName>
        <fullName evidence="1">Uncharacterized protein</fullName>
    </submittedName>
</protein>
<accession>A0ABW1ZZ92</accession>
<name>A0ABW1ZZ92_9GAMM</name>
<organism evidence="1 2">
    <name type="scientific">Marinobacterium aestuariivivens</name>
    <dbReference type="NCBI Taxonomy" id="1698799"/>
    <lineage>
        <taxon>Bacteria</taxon>
        <taxon>Pseudomonadati</taxon>
        <taxon>Pseudomonadota</taxon>
        <taxon>Gammaproteobacteria</taxon>
        <taxon>Oceanospirillales</taxon>
        <taxon>Oceanospirillaceae</taxon>
        <taxon>Marinobacterium</taxon>
    </lineage>
</organism>
<sequence>MMFGQEGEDSRAQQDLARLLMSERFQEEFNLQKGSIPVRQDVPLSRYDDCARLSNRDLKASAANHKLLPSFAHAMAMQPQVSGAVFDVVTHYFNDDAISAEVAARAMATAIKAAQ</sequence>
<keyword evidence="2" id="KW-1185">Reference proteome</keyword>
<gene>
    <name evidence="1" type="ORF">ACFQDL_10755</name>
</gene>